<keyword evidence="2" id="KW-1185">Reference proteome</keyword>
<name>A0A2S4LSI1_9BURK</name>
<accession>A0A2S4LSI1</accession>
<sequence>MLASGLSIFALLSVALLGQSCWMYARARASLQPVRVRSDRARHYR</sequence>
<comment type="caution">
    <text evidence="1">The sequence shown here is derived from an EMBL/GenBank/DDBJ whole genome shotgun (WGS) entry which is preliminary data.</text>
</comment>
<gene>
    <name evidence="1" type="ORF">B0G62_13418</name>
</gene>
<dbReference type="Proteomes" id="UP000237381">
    <property type="component" value="Unassembled WGS sequence"/>
</dbReference>
<proteinExistence type="predicted"/>
<dbReference type="EMBL" id="PQGA01000034">
    <property type="protein sequence ID" value="POR45384.1"/>
    <property type="molecule type" value="Genomic_DNA"/>
</dbReference>
<protein>
    <submittedName>
        <fullName evidence="1">Uncharacterized protein</fullName>
    </submittedName>
</protein>
<organism evidence="1 2">
    <name type="scientific">Paraburkholderia eburnea</name>
    <dbReference type="NCBI Taxonomy" id="1189126"/>
    <lineage>
        <taxon>Bacteria</taxon>
        <taxon>Pseudomonadati</taxon>
        <taxon>Pseudomonadota</taxon>
        <taxon>Betaproteobacteria</taxon>
        <taxon>Burkholderiales</taxon>
        <taxon>Burkholderiaceae</taxon>
        <taxon>Paraburkholderia</taxon>
    </lineage>
</organism>
<evidence type="ECO:0000313" key="2">
    <source>
        <dbReference type="Proteomes" id="UP000237381"/>
    </source>
</evidence>
<dbReference type="AlphaFoldDB" id="A0A2S4LSI1"/>
<evidence type="ECO:0000313" key="1">
    <source>
        <dbReference type="EMBL" id="POR45384.1"/>
    </source>
</evidence>
<reference evidence="1 2" key="1">
    <citation type="submission" date="2018-01" db="EMBL/GenBank/DDBJ databases">
        <title>Genomic Encyclopedia of Type Strains, Phase III (KMG-III): the genomes of soil and plant-associated and newly described type strains.</title>
        <authorList>
            <person name="Whitman W."/>
        </authorList>
    </citation>
    <scope>NUCLEOTIDE SEQUENCE [LARGE SCALE GENOMIC DNA]</scope>
    <source>
        <strain evidence="1 2">JCM 18070</strain>
    </source>
</reference>